<reference evidence="6" key="1">
    <citation type="submission" date="2019-11" db="EMBL/GenBank/DDBJ databases">
        <title>Acidithiobacillus ferrianus sp. nov.: a facultatively anaerobic and extremely acidophilic chemolithoautotroph.</title>
        <authorList>
            <person name="Norris P.R."/>
            <person name="Falagan C."/>
            <person name="Moya-Beltran A."/>
            <person name="Castro M."/>
            <person name="Quatrini R."/>
            <person name="Johnson D.B."/>
        </authorList>
    </citation>
    <scope>NUCLEOTIDE SEQUENCE [LARGE SCALE GENOMIC DNA]</scope>
    <source>
        <strain evidence="6">MG</strain>
    </source>
</reference>
<dbReference type="EMBL" id="WNJL01000053">
    <property type="protein sequence ID" value="NDU43942.1"/>
    <property type="molecule type" value="Genomic_DNA"/>
</dbReference>
<dbReference type="GO" id="GO:0033739">
    <property type="term" value="F:preQ1 synthase activity"/>
    <property type="evidence" value="ECO:0007669"/>
    <property type="project" value="UniProtKB-UniRule"/>
</dbReference>
<keyword evidence="3 5" id="KW-0521">NADP</keyword>
<gene>
    <name evidence="5 6" type="primary">queF</name>
    <name evidence="6" type="ORF">GL267_15315</name>
</gene>
<evidence type="ECO:0000313" key="6">
    <source>
        <dbReference type="EMBL" id="NDU43942.1"/>
    </source>
</evidence>
<dbReference type="HAMAP" id="MF_00818">
    <property type="entry name" value="QueF_type1"/>
    <property type="match status" value="1"/>
</dbReference>
<comment type="function">
    <text evidence="5">Catalyzes the NADPH-dependent reduction of 7-cyano-7-deazaguanine (preQ0) to 7-aminomethyl-7-deazaguanine (preQ1).</text>
</comment>
<comment type="caution">
    <text evidence="6">The sequence shown here is derived from an EMBL/GenBank/DDBJ whole genome shotgun (WGS) entry which is preliminary data.</text>
</comment>
<dbReference type="InterPro" id="IPR016856">
    <property type="entry name" value="QueF_type1"/>
</dbReference>
<sequence length="141" mass="16474">MSSQPGKSLQSFPNPHPERDYIIHMDLPEFTCLCPLTGQPDFAHFMLDFIADQHCVELKSLKLYLWSFRDEGAFHEAMTNRIADEVIHLIAPRYLRLLGRWYVRGGITTDVLIEHRQTGWRNPDLLSQLPPVHWTQHHPGY</sequence>
<evidence type="ECO:0000256" key="1">
    <source>
        <dbReference type="ARBA" id="ARBA00022490"/>
    </source>
</evidence>
<dbReference type="Pfam" id="PF14489">
    <property type="entry name" value="QueF"/>
    <property type="match status" value="1"/>
</dbReference>
<dbReference type="UniPathway" id="UPA00392"/>
<dbReference type="InterPro" id="IPR050084">
    <property type="entry name" value="NADPH_dep_7-cyano-7-deazaG_red"/>
</dbReference>
<evidence type="ECO:0000256" key="2">
    <source>
        <dbReference type="ARBA" id="ARBA00022785"/>
    </source>
</evidence>
<dbReference type="PANTHER" id="PTHR34354:SF1">
    <property type="entry name" value="NADPH-DEPENDENT 7-CYANO-7-DEAZAGUANINE REDUCTASE"/>
    <property type="match status" value="1"/>
</dbReference>
<dbReference type="InterPro" id="IPR043133">
    <property type="entry name" value="GTP-CH-I_C/QueF"/>
</dbReference>
<accession>A0A845U8C6</accession>
<evidence type="ECO:0000256" key="3">
    <source>
        <dbReference type="ARBA" id="ARBA00022857"/>
    </source>
</evidence>
<dbReference type="EC" id="1.7.1.13" evidence="5"/>
<feature type="binding site" evidence="5">
    <location>
        <begin position="75"/>
        <end position="76"/>
    </location>
    <ligand>
        <name>substrate</name>
    </ligand>
</feature>
<comment type="pathway">
    <text evidence="5">tRNA modification; tRNA-queuosine biosynthesis.</text>
</comment>
<dbReference type="GO" id="GO:0005737">
    <property type="term" value="C:cytoplasm"/>
    <property type="evidence" value="ECO:0007669"/>
    <property type="project" value="UniProtKB-SubCell"/>
</dbReference>
<keyword evidence="4 5" id="KW-0560">Oxidoreductase</keyword>
<keyword evidence="1 5" id="KW-0963">Cytoplasm</keyword>
<dbReference type="SUPFAM" id="SSF55620">
    <property type="entry name" value="Tetrahydrobiopterin biosynthesis enzymes-like"/>
    <property type="match status" value="1"/>
</dbReference>
<organism evidence="6">
    <name type="scientific">Acidithiobacillus ferrianus</name>
    <dbReference type="NCBI Taxonomy" id="2678518"/>
    <lineage>
        <taxon>Bacteria</taxon>
        <taxon>Pseudomonadati</taxon>
        <taxon>Pseudomonadota</taxon>
        <taxon>Acidithiobacillia</taxon>
        <taxon>Acidithiobacillales</taxon>
        <taxon>Acidithiobacillaceae</taxon>
        <taxon>Acidithiobacillus</taxon>
    </lineage>
</organism>
<keyword evidence="2 5" id="KW-0671">Queuosine biosynthesis</keyword>
<dbReference type="NCBIfam" id="TIGR03139">
    <property type="entry name" value="QueF-II"/>
    <property type="match status" value="1"/>
</dbReference>
<comment type="subcellular location">
    <subcellularLocation>
        <location evidence="5">Cytoplasm</location>
    </subcellularLocation>
</comment>
<evidence type="ECO:0000256" key="4">
    <source>
        <dbReference type="ARBA" id="ARBA00023002"/>
    </source>
</evidence>
<feature type="active site" description="Proton donor" evidence="5">
    <location>
        <position position="41"/>
    </location>
</feature>
<name>A0A845U8C6_9PROT</name>
<feature type="active site" description="Thioimide intermediate" evidence="5">
    <location>
        <position position="34"/>
    </location>
</feature>
<dbReference type="InterPro" id="IPR029500">
    <property type="entry name" value="QueF"/>
</dbReference>
<dbReference type="GO" id="GO:0008616">
    <property type="term" value="P:tRNA queuosine(34) biosynthetic process"/>
    <property type="evidence" value="ECO:0007669"/>
    <property type="project" value="UniProtKB-UniRule"/>
</dbReference>
<dbReference type="AlphaFoldDB" id="A0A845U8C6"/>
<feature type="binding site" evidence="5">
    <location>
        <begin position="56"/>
        <end position="58"/>
    </location>
    <ligand>
        <name>substrate</name>
    </ligand>
</feature>
<evidence type="ECO:0000256" key="5">
    <source>
        <dbReference type="HAMAP-Rule" id="MF_00818"/>
    </source>
</evidence>
<dbReference type="RefSeq" id="WP_163099523.1">
    <property type="nucleotide sequence ID" value="NZ_CP127523.1"/>
</dbReference>
<dbReference type="PIRSF" id="PIRSF027377">
    <property type="entry name" value="Nitrile_oxidored_QueF"/>
    <property type="match status" value="1"/>
</dbReference>
<proteinExistence type="inferred from homology"/>
<protein>
    <recommendedName>
        <fullName evidence="5">NADPH-dependent 7-cyano-7-deazaguanine reductase</fullName>
        <ecNumber evidence="5">1.7.1.13</ecNumber>
    </recommendedName>
    <alternativeName>
        <fullName evidence="5">7-cyano-7-carbaguanine reductase</fullName>
    </alternativeName>
    <alternativeName>
        <fullName evidence="5">NADPH-dependent nitrile oxidoreductase</fullName>
    </alternativeName>
    <alternativeName>
        <fullName evidence="5">PreQ(0) reductase</fullName>
    </alternativeName>
</protein>
<comment type="catalytic activity">
    <reaction evidence="5">
        <text>7-aminomethyl-7-carbaguanine + 2 NADP(+) = 7-cyano-7-carbaguanine + 2 NADPH + 3 H(+)</text>
        <dbReference type="Rhea" id="RHEA:13409"/>
        <dbReference type="ChEBI" id="CHEBI:15378"/>
        <dbReference type="ChEBI" id="CHEBI:45075"/>
        <dbReference type="ChEBI" id="CHEBI:57783"/>
        <dbReference type="ChEBI" id="CHEBI:58349"/>
        <dbReference type="ChEBI" id="CHEBI:58703"/>
        <dbReference type="EC" id="1.7.1.13"/>
    </reaction>
</comment>
<dbReference type="Gene3D" id="3.30.1130.10">
    <property type="match status" value="1"/>
</dbReference>
<comment type="similarity">
    <text evidence="5">Belongs to the GTP cyclohydrolase I family. QueF type 1 subfamily.</text>
</comment>
<dbReference type="PANTHER" id="PTHR34354">
    <property type="entry name" value="NADPH-DEPENDENT 7-CYANO-7-DEAZAGUANINE REDUCTASE"/>
    <property type="match status" value="1"/>
</dbReference>